<dbReference type="GeneID" id="19265149"/>
<evidence type="ECO:0000256" key="2">
    <source>
        <dbReference type="SAM" id="Phobius"/>
    </source>
</evidence>
<dbReference type="InParanoid" id="W3XJU7"/>
<dbReference type="Proteomes" id="UP000030651">
    <property type="component" value="Unassembled WGS sequence"/>
</dbReference>
<keyword evidence="2" id="KW-1133">Transmembrane helix</keyword>
<feature type="transmembrane region" description="Helical" evidence="2">
    <location>
        <begin position="326"/>
        <end position="347"/>
    </location>
</feature>
<evidence type="ECO:0000313" key="4">
    <source>
        <dbReference type="Proteomes" id="UP000030651"/>
    </source>
</evidence>
<protein>
    <submittedName>
        <fullName evidence="3">Uncharacterized protein</fullName>
    </submittedName>
</protein>
<evidence type="ECO:0000256" key="1">
    <source>
        <dbReference type="SAM" id="MobiDB-lite"/>
    </source>
</evidence>
<feature type="transmembrane region" description="Helical" evidence="2">
    <location>
        <begin position="67"/>
        <end position="88"/>
    </location>
</feature>
<dbReference type="HOGENOM" id="CLU_020985_1_0_1"/>
<dbReference type="RefSeq" id="XP_007826908.1">
    <property type="nucleotide sequence ID" value="XM_007828717.1"/>
</dbReference>
<evidence type="ECO:0000313" key="3">
    <source>
        <dbReference type="EMBL" id="ETS86308.1"/>
    </source>
</evidence>
<keyword evidence="2" id="KW-0472">Membrane</keyword>
<reference evidence="4" key="1">
    <citation type="journal article" date="2015" name="BMC Genomics">
        <title>Genomic and transcriptomic analysis of the endophytic fungus Pestalotiopsis fici reveals its lifestyle and high potential for synthesis of natural products.</title>
        <authorList>
            <person name="Wang X."/>
            <person name="Zhang X."/>
            <person name="Liu L."/>
            <person name="Xiang M."/>
            <person name="Wang W."/>
            <person name="Sun X."/>
            <person name="Che Y."/>
            <person name="Guo L."/>
            <person name="Liu G."/>
            <person name="Guo L."/>
            <person name="Wang C."/>
            <person name="Yin W.B."/>
            <person name="Stadler M."/>
            <person name="Zhang X."/>
            <person name="Liu X."/>
        </authorList>
    </citation>
    <scope>NUCLEOTIDE SEQUENCE [LARGE SCALE GENOMIC DNA]</scope>
    <source>
        <strain evidence="4">W106-1 / CGMCC3.15140</strain>
    </source>
</reference>
<feature type="transmembrane region" description="Helical" evidence="2">
    <location>
        <begin position="214"/>
        <end position="240"/>
    </location>
</feature>
<dbReference type="EMBL" id="KI912109">
    <property type="protein sequence ID" value="ETS86308.1"/>
    <property type="molecule type" value="Genomic_DNA"/>
</dbReference>
<feature type="transmembrane region" description="Helical" evidence="2">
    <location>
        <begin position="286"/>
        <end position="306"/>
    </location>
</feature>
<dbReference type="OMA" id="GATINHM"/>
<feature type="region of interest" description="Disordered" evidence="1">
    <location>
        <begin position="491"/>
        <end position="579"/>
    </location>
</feature>
<feature type="region of interest" description="Disordered" evidence="1">
    <location>
        <begin position="454"/>
        <end position="475"/>
    </location>
</feature>
<name>W3XJU7_PESFW</name>
<feature type="transmembrane region" description="Helical" evidence="2">
    <location>
        <begin position="100"/>
        <end position="118"/>
    </location>
</feature>
<sequence length="635" mass="69126">MPAIPASATLLHALVDRDIKNATADPLQVVCAWPVSGQYGPGSRYLYYVLVIACVLARKVEWLKRACLAAALILPAVAAIHGIVLAILHTDDAVDMDLFGAFQLCSIGILAAPVTVKLSDTYFLDRGRNIIFAWTGLILAGLLSLTVEFYRTNSVPCPEGPAGEPLVNSDPGAFPYDETFKCKLQCDIGPGNPWSPMRAWDGSTNNIYVVPAPYVLTFGTATLLAAACCLPAILSLVTMWNRIAEFNWRKRFFPTRNPEKPDDIIEGTNGATPLSMSHMNEDIKKYLKIAVELPVFGGAVLAILVIGEKNFWSRPVSYMTEPIASVGQWGSIVGTGFAVLGSMYVILARKEEEEDDAGSQVPDTKEPHADHHEGLFAQQHARPLPTVHQSRHPDSPSDGRHESSPSHEFGFSLVSTITGRSHRTFGTDAGNRRKFAGYLSKVSDYIGTPSRKRYDVSEFQQGPAMNYPEIPGETNRNEHLSHLRERWPAASIREVSSRNGSPDSHVDGENENGPHVNQTPESPQSPASDQWPTMPPRAARASTLPTTGNRSLTFGEPMSPGESRGRPRSRRDTLEVPSANHLSHVRTNLSLHSVPTIALQASEHLPAIVVSAESEPTSAVEGPNSHVQNYPHGPA</sequence>
<accession>W3XJU7</accession>
<proteinExistence type="predicted"/>
<feature type="compositionally biased region" description="Polar residues" evidence="1">
    <location>
        <begin position="515"/>
        <end position="531"/>
    </location>
</feature>
<dbReference type="OrthoDB" id="3021074at2759"/>
<dbReference type="STRING" id="1229662.W3XJU7"/>
<keyword evidence="2" id="KW-0812">Transmembrane</keyword>
<feature type="region of interest" description="Disordered" evidence="1">
    <location>
        <begin position="612"/>
        <end position="635"/>
    </location>
</feature>
<gene>
    <name evidence="3" type="ORF">PFICI_00136</name>
</gene>
<keyword evidence="4" id="KW-1185">Reference proteome</keyword>
<organism evidence="3 4">
    <name type="scientific">Pestalotiopsis fici (strain W106-1 / CGMCC3.15140)</name>
    <dbReference type="NCBI Taxonomy" id="1229662"/>
    <lineage>
        <taxon>Eukaryota</taxon>
        <taxon>Fungi</taxon>
        <taxon>Dikarya</taxon>
        <taxon>Ascomycota</taxon>
        <taxon>Pezizomycotina</taxon>
        <taxon>Sordariomycetes</taxon>
        <taxon>Xylariomycetidae</taxon>
        <taxon>Amphisphaeriales</taxon>
        <taxon>Sporocadaceae</taxon>
        <taxon>Pestalotiopsis</taxon>
    </lineage>
</organism>
<feature type="compositionally biased region" description="Polar residues" evidence="1">
    <location>
        <begin position="543"/>
        <end position="552"/>
    </location>
</feature>
<dbReference type="AlphaFoldDB" id="W3XJU7"/>
<dbReference type="eggNOG" id="ENOG502RYBR">
    <property type="taxonomic scope" value="Eukaryota"/>
</dbReference>
<feature type="region of interest" description="Disordered" evidence="1">
    <location>
        <begin position="385"/>
        <end position="408"/>
    </location>
</feature>
<feature type="compositionally biased region" description="Basic and acidic residues" evidence="1">
    <location>
        <begin position="391"/>
        <end position="405"/>
    </location>
</feature>
<feature type="transmembrane region" description="Helical" evidence="2">
    <location>
        <begin position="130"/>
        <end position="150"/>
    </location>
</feature>
<dbReference type="KEGG" id="pfy:PFICI_00136"/>